<dbReference type="RefSeq" id="WP_155481413.1">
    <property type="nucleotide sequence ID" value="NZ_WNKV01000024.1"/>
</dbReference>
<reference evidence="3 4" key="1">
    <citation type="submission" date="2019-11" db="EMBL/GenBank/DDBJ databases">
        <title>Whole-genome sequence of Rhodoplanes serenus DSM 18633, type strain.</title>
        <authorList>
            <person name="Kyndt J.A."/>
            <person name="Meyer T.E."/>
        </authorList>
    </citation>
    <scope>NUCLEOTIDE SEQUENCE [LARGE SCALE GENOMIC DNA]</scope>
    <source>
        <strain evidence="3 4">DSM 18633</strain>
    </source>
</reference>
<evidence type="ECO:0000313" key="3">
    <source>
        <dbReference type="EMBL" id="MTW19120.1"/>
    </source>
</evidence>
<dbReference type="InterPro" id="IPR010921">
    <property type="entry name" value="Trp_repressor/repl_initiator"/>
</dbReference>
<dbReference type="SUPFAM" id="SSF48295">
    <property type="entry name" value="TrpR-like"/>
    <property type="match status" value="1"/>
</dbReference>
<dbReference type="Gene3D" id="1.10.1750.10">
    <property type="match status" value="1"/>
</dbReference>
<sequence length="223" mass="23298">MSAPSPITIPAIIDAVGCVLGVRPREIAYRHRDAKTAGARQVVMYLARSLTPLSTGQIALGLALSDHTSVLHGVRRVRERMAADSAFAVDVERARAMVLSLAAAGQARPGPDPVAAAERVLVGDRDHAAVRLSVDETIAMAVRLVALEELAVGTYQLLCLLQAFAADAADAAARRDAIIALGDALADELAGLGYEVTETPAPQEKTDGEAHQDRGPAAPRAAE</sequence>
<dbReference type="Pfam" id="PF08299">
    <property type="entry name" value="Bac_DnaA_C"/>
    <property type="match status" value="1"/>
</dbReference>
<dbReference type="InterPro" id="IPR013159">
    <property type="entry name" value="DnaA_C"/>
</dbReference>
<comment type="caution">
    <text evidence="3">The sequence shown here is derived from an EMBL/GenBank/DDBJ whole genome shotgun (WGS) entry which is preliminary data.</text>
</comment>
<dbReference type="AlphaFoldDB" id="A0A9X4XPR1"/>
<name>A0A9X4XPR1_9BRAD</name>
<dbReference type="GO" id="GO:0006270">
    <property type="term" value="P:DNA replication initiation"/>
    <property type="evidence" value="ECO:0007669"/>
    <property type="project" value="InterPro"/>
</dbReference>
<organism evidence="3 4">
    <name type="scientific">Rhodoplanes serenus</name>
    <dbReference type="NCBI Taxonomy" id="200615"/>
    <lineage>
        <taxon>Bacteria</taxon>
        <taxon>Pseudomonadati</taxon>
        <taxon>Pseudomonadota</taxon>
        <taxon>Alphaproteobacteria</taxon>
        <taxon>Hyphomicrobiales</taxon>
        <taxon>Nitrobacteraceae</taxon>
        <taxon>Rhodoplanes</taxon>
    </lineage>
</organism>
<dbReference type="SMART" id="SM00760">
    <property type="entry name" value="Bac_DnaA_C"/>
    <property type="match status" value="1"/>
</dbReference>
<dbReference type="GO" id="GO:0043565">
    <property type="term" value="F:sequence-specific DNA binding"/>
    <property type="evidence" value="ECO:0007669"/>
    <property type="project" value="InterPro"/>
</dbReference>
<proteinExistence type="predicted"/>
<accession>A0A9X4XPR1</accession>
<gene>
    <name evidence="3" type="ORF">GJ689_23250</name>
</gene>
<protein>
    <recommendedName>
        <fullName evidence="2">Chromosomal replication initiator DnaA C-terminal domain-containing protein</fullName>
    </recommendedName>
</protein>
<dbReference type="CDD" id="cd06571">
    <property type="entry name" value="Bac_DnaA_C"/>
    <property type="match status" value="1"/>
</dbReference>
<feature type="domain" description="Chromosomal replication initiator DnaA C-terminal" evidence="2">
    <location>
        <begin position="8"/>
        <end position="77"/>
    </location>
</feature>
<dbReference type="EMBL" id="WNKV01000024">
    <property type="protein sequence ID" value="MTW19120.1"/>
    <property type="molecule type" value="Genomic_DNA"/>
</dbReference>
<dbReference type="Proteomes" id="UP000438991">
    <property type="component" value="Unassembled WGS sequence"/>
</dbReference>
<feature type="compositionally biased region" description="Basic and acidic residues" evidence="1">
    <location>
        <begin position="204"/>
        <end position="214"/>
    </location>
</feature>
<dbReference type="GO" id="GO:0005524">
    <property type="term" value="F:ATP binding"/>
    <property type="evidence" value="ECO:0007669"/>
    <property type="project" value="InterPro"/>
</dbReference>
<feature type="region of interest" description="Disordered" evidence="1">
    <location>
        <begin position="195"/>
        <end position="223"/>
    </location>
</feature>
<evidence type="ECO:0000256" key="1">
    <source>
        <dbReference type="SAM" id="MobiDB-lite"/>
    </source>
</evidence>
<dbReference type="GO" id="GO:0006275">
    <property type="term" value="P:regulation of DNA replication"/>
    <property type="evidence" value="ECO:0007669"/>
    <property type="project" value="InterPro"/>
</dbReference>
<evidence type="ECO:0000259" key="2">
    <source>
        <dbReference type="SMART" id="SM00760"/>
    </source>
</evidence>
<evidence type="ECO:0000313" key="4">
    <source>
        <dbReference type="Proteomes" id="UP000438991"/>
    </source>
</evidence>